<feature type="transmembrane region" description="Helical" evidence="1">
    <location>
        <begin position="14"/>
        <end position="46"/>
    </location>
</feature>
<evidence type="ECO:0000313" key="3">
    <source>
        <dbReference type="Proteomes" id="UP001596997"/>
    </source>
</evidence>
<dbReference type="EMBL" id="JBHTJM010000008">
    <property type="protein sequence ID" value="MFD0963855.1"/>
    <property type="molecule type" value="Genomic_DNA"/>
</dbReference>
<reference evidence="3" key="1">
    <citation type="journal article" date="2019" name="Int. J. Syst. Evol. Microbiol.">
        <title>The Global Catalogue of Microorganisms (GCM) 10K type strain sequencing project: providing services to taxonomists for standard genome sequencing and annotation.</title>
        <authorList>
            <consortium name="The Broad Institute Genomics Platform"/>
            <consortium name="The Broad Institute Genome Sequencing Center for Infectious Disease"/>
            <person name="Wu L."/>
            <person name="Ma J."/>
        </authorList>
    </citation>
    <scope>NUCLEOTIDE SEQUENCE [LARGE SCALE GENOMIC DNA]</scope>
    <source>
        <strain evidence="3">CCUG 62114</strain>
    </source>
</reference>
<name>A0ABW3I241_9FLAO</name>
<feature type="transmembrane region" description="Helical" evidence="1">
    <location>
        <begin position="58"/>
        <end position="82"/>
    </location>
</feature>
<keyword evidence="1" id="KW-0812">Transmembrane</keyword>
<evidence type="ECO:0000313" key="2">
    <source>
        <dbReference type="EMBL" id="MFD0963855.1"/>
    </source>
</evidence>
<dbReference type="Proteomes" id="UP001596997">
    <property type="component" value="Unassembled WGS sequence"/>
</dbReference>
<proteinExistence type="predicted"/>
<accession>A0ABW3I241</accession>
<gene>
    <name evidence="2" type="ORF">ACFQ1O_07535</name>
</gene>
<keyword evidence="3" id="KW-1185">Reference proteome</keyword>
<protein>
    <submittedName>
        <fullName evidence="2">Uncharacterized protein</fullName>
    </submittedName>
</protein>
<comment type="caution">
    <text evidence="2">The sequence shown here is derived from an EMBL/GenBank/DDBJ whole genome shotgun (WGS) entry which is preliminary data.</text>
</comment>
<sequence length="84" mass="9323">MKIHIKEAIGLGDILLFIALTCTFSLVSFITLFVSSLLFSLLLHLISSKGNKEKTVPLAGYMSLFFAISYIAYWSGLITNLYSL</sequence>
<keyword evidence="1" id="KW-1133">Transmembrane helix</keyword>
<dbReference type="RefSeq" id="WP_377714999.1">
    <property type="nucleotide sequence ID" value="NZ_JBHTJM010000008.1"/>
</dbReference>
<organism evidence="2 3">
    <name type="scientific">Pseudofulvibacter geojedonensis</name>
    <dbReference type="NCBI Taxonomy" id="1123758"/>
    <lineage>
        <taxon>Bacteria</taxon>
        <taxon>Pseudomonadati</taxon>
        <taxon>Bacteroidota</taxon>
        <taxon>Flavobacteriia</taxon>
        <taxon>Flavobacteriales</taxon>
        <taxon>Flavobacteriaceae</taxon>
        <taxon>Pseudofulvibacter</taxon>
    </lineage>
</organism>
<keyword evidence="1" id="KW-0472">Membrane</keyword>
<evidence type="ECO:0000256" key="1">
    <source>
        <dbReference type="SAM" id="Phobius"/>
    </source>
</evidence>